<feature type="chain" id="PRO_5043462422" description="non-specific serine/threonine protein kinase" evidence="22">
    <location>
        <begin position="26"/>
        <end position="967"/>
    </location>
</feature>
<evidence type="ECO:0000256" key="6">
    <source>
        <dbReference type="ARBA" id="ARBA00022527"/>
    </source>
</evidence>
<dbReference type="GO" id="GO:0004674">
    <property type="term" value="F:protein serine/threonine kinase activity"/>
    <property type="evidence" value="ECO:0007669"/>
    <property type="project" value="UniProtKB-KW"/>
</dbReference>
<dbReference type="FunFam" id="3.80.10.10:FF:000453">
    <property type="entry name" value="Leucine-rich receptor-like protein kinase family protein"/>
    <property type="match status" value="1"/>
</dbReference>
<dbReference type="PROSITE" id="PS51450">
    <property type="entry name" value="LRR"/>
    <property type="match status" value="1"/>
</dbReference>
<keyword evidence="12" id="KW-0677">Repeat</keyword>
<feature type="binding site" evidence="20">
    <location>
        <position position="707"/>
    </location>
    <ligand>
        <name>ATP</name>
        <dbReference type="ChEBI" id="CHEBI:30616"/>
    </ligand>
</feature>
<feature type="signal peptide" evidence="22">
    <location>
        <begin position="1"/>
        <end position="25"/>
    </location>
</feature>
<evidence type="ECO:0000256" key="3">
    <source>
        <dbReference type="ARBA" id="ARBA00012513"/>
    </source>
</evidence>
<keyword evidence="5" id="KW-1003">Cell membrane</keyword>
<dbReference type="SMART" id="SM00220">
    <property type="entry name" value="S_TKc"/>
    <property type="match status" value="1"/>
</dbReference>
<evidence type="ECO:0000313" key="25">
    <source>
        <dbReference type="Proteomes" id="UP000825729"/>
    </source>
</evidence>
<dbReference type="Gene3D" id="1.10.510.10">
    <property type="entry name" value="Transferase(Phosphotransferase) domain 1"/>
    <property type="match status" value="1"/>
</dbReference>
<evidence type="ECO:0000256" key="5">
    <source>
        <dbReference type="ARBA" id="ARBA00022475"/>
    </source>
</evidence>
<sequence>MANTQLYPLLLTTLFVSCLVPFSDSLVTEKDVLLQFKKQLKDPLGTIDNWEDSNSPCNFSGVSCDPTSGHVVEISLMSKSLSGELPPSIFDLPGLTGFVLSSNSISGILPSAVMNATNLRELNLSNNNFEGEIPDLSALTKLEVLDLSQNYFSGDFPKWVGQLSGLTSLSLAGNPFNEGEIPEYIGNLKNLTLIYLADCNFRGEIPDSIFQLSSLHTLDFSTNKLSGIFPKAITTLRNLVKIELYSNNFTGEIPPDFANLTLLREFDISKNQMVGSLPSQLGNLKHLVVFQLYENHFTGEIPKGFGELQNLVGFSIYKNQFSGEFPENFGRLSPLESIDISENQFSGEFPKFLCESKKLQFLLALDNNFSGELPNTYGSCKLLERLRISQNKLSGKIPDGVWGLPNAKIIDFSDNHFDGGISSEIEISTSLNQLLLQNNKFSGQLPVELGKVLQLQKLIASSNSFSGKLPSEIGNLNQLSSLHLDRNSLSGPIPPELSQCSKLVDLNLAENSLSGHIPEKLSLLNSLNSLNLSQNMLSGSIPEDLQMLKLSFIDFSGNWLSGRVPPQLLMIGGDQAFTGNDGLCADTKLTSPRNSEMSICNTRHEQKKSRESKVVLVCIISSVMIFVLAGLVFVSYRSFMLDESFQDNYHGHDIEKDRPWKVESFHQTEFDVEDIRYLEEENLIGTGGTGRVYRLVLKKSGSTFAVKQLLRGTNGKVLAAEMEILGKIRHRNILKLYSFLNKGASNFLVFEYMVNGNLFQALQQEIKGGLLELDWVRRYNIAVGAAKGLSYLHHDCSPAIIHRDIKSSNILLDKDYEAKIADFGIAKIVEESSASSDSSCFAGTHGYIAPELAYSLKVTEKSDVYSFGVVLLELVTGRRPIEQAYGEGKDIVYWVSTCINDRKDVVGVLDQRICTSIEEDMIKVLKVAVLCTTKLPSVRPTMREVVKMLLDADPSAVTPREKITSKS</sequence>
<dbReference type="GO" id="GO:0033612">
    <property type="term" value="F:receptor serine/threonine kinase binding"/>
    <property type="evidence" value="ECO:0007669"/>
    <property type="project" value="TreeGrafter"/>
</dbReference>
<reference evidence="24 25" key="1">
    <citation type="submission" date="2021-07" db="EMBL/GenBank/DDBJ databases">
        <title>The Aristolochia fimbriata genome: insights into angiosperm evolution, floral development and chemical biosynthesis.</title>
        <authorList>
            <person name="Jiao Y."/>
        </authorList>
    </citation>
    <scope>NUCLEOTIDE SEQUENCE [LARGE SCALE GENOMIC DNA]</scope>
    <source>
        <strain evidence="24">IBCAS-2021</strain>
        <tissue evidence="24">Leaf</tissue>
    </source>
</reference>
<evidence type="ECO:0000256" key="9">
    <source>
        <dbReference type="ARBA" id="ARBA00022679"/>
    </source>
</evidence>
<dbReference type="PROSITE" id="PS00107">
    <property type="entry name" value="PROTEIN_KINASE_ATP"/>
    <property type="match status" value="1"/>
</dbReference>
<dbReference type="SUPFAM" id="SSF56112">
    <property type="entry name" value="Protein kinase-like (PK-like)"/>
    <property type="match status" value="1"/>
</dbReference>
<dbReference type="Gene3D" id="3.80.10.10">
    <property type="entry name" value="Ribonuclease Inhibitor"/>
    <property type="match status" value="4"/>
</dbReference>
<evidence type="ECO:0000256" key="11">
    <source>
        <dbReference type="ARBA" id="ARBA00022729"/>
    </source>
</evidence>
<dbReference type="SMART" id="SM00369">
    <property type="entry name" value="LRR_TYP"/>
    <property type="match status" value="7"/>
</dbReference>
<dbReference type="Proteomes" id="UP000825729">
    <property type="component" value="Unassembled WGS sequence"/>
</dbReference>
<dbReference type="GO" id="GO:1905393">
    <property type="term" value="P:plant organ formation"/>
    <property type="evidence" value="ECO:0007669"/>
    <property type="project" value="UniProtKB-ARBA"/>
</dbReference>
<dbReference type="GO" id="GO:0006952">
    <property type="term" value="P:defense response"/>
    <property type="evidence" value="ECO:0007669"/>
    <property type="project" value="UniProtKB-ARBA"/>
</dbReference>
<dbReference type="InterPro" id="IPR000719">
    <property type="entry name" value="Prot_kinase_dom"/>
</dbReference>
<protein>
    <recommendedName>
        <fullName evidence="3">non-specific serine/threonine protein kinase</fullName>
        <ecNumber evidence="3">2.7.11.1</ecNumber>
    </recommendedName>
</protein>
<dbReference type="InterPro" id="IPR050647">
    <property type="entry name" value="Plant_LRR-RLKs"/>
</dbReference>
<dbReference type="InterPro" id="IPR011009">
    <property type="entry name" value="Kinase-like_dom_sf"/>
</dbReference>
<evidence type="ECO:0000256" key="1">
    <source>
        <dbReference type="ARBA" id="ARBA00004251"/>
    </source>
</evidence>
<evidence type="ECO:0000256" key="21">
    <source>
        <dbReference type="SAM" id="Phobius"/>
    </source>
</evidence>
<evidence type="ECO:0000256" key="14">
    <source>
        <dbReference type="ARBA" id="ARBA00022777"/>
    </source>
</evidence>
<dbReference type="GO" id="GO:0048367">
    <property type="term" value="P:shoot system development"/>
    <property type="evidence" value="ECO:0007669"/>
    <property type="project" value="UniProtKB-ARBA"/>
</dbReference>
<keyword evidence="18" id="KW-0675">Receptor</keyword>
<dbReference type="EC" id="2.7.11.1" evidence="3"/>
<comment type="subcellular location">
    <subcellularLocation>
        <location evidence="1">Cell membrane</location>
        <topology evidence="1">Single-pass type I membrane protein</topology>
    </subcellularLocation>
</comment>
<keyword evidence="13 20" id="KW-0547">Nucleotide-binding</keyword>
<evidence type="ECO:0000259" key="23">
    <source>
        <dbReference type="PROSITE" id="PS50011"/>
    </source>
</evidence>
<dbReference type="AlphaFoldDB" id="A0AAV7F7M9"/>
<evidence type="ECO:0000256" key="20">
    <source>
        <dbReference type="PROSITE-ProRule" id="PRU10141"/>
    </source>
</evidence>
<dbReference type="FunFam" id="3.80.10.10:FF:000215">
    <property type="entry name" value="Receptor-like protein kinase HSL1"/>
    <property type="match status" value="1"/>
</dbReference>
<dbReference type="InterPro" id="IPR001611">
    <property type="entry name" value="Leu-rich_rpt"/>
</dbReference>
<keyword evidence="16 21" id="KW-1133">Transmembrane helix</keyword>
<comment type="caution">
    <text evidence="24">The sequence shown here is derived from an EMBL/GenBank/DDBJ whole genome shotgun (WGS) entry which is preliminary data.</text>
</comment>
<feature type="transmembrane region" description="Helical" evidence="21">
    <location>
        <begin position="614"/>
        <end position="636"/>
    </location>
</feature>
<evidence type="ECO:0000256" key="8">
    <source>
        <dbReference type="ARBA" id="ARBA00022614"/>
    </source>
</evidence>
<dbReference type="Pfam" id="PF23598">
    <property type="entry name" value="LRR_14"/>
    <property type="match status" value="1"/>
</dbReference>
<dbReference type="InterPro" id="IPR013210">
    <property type="entry name" value="LRR_N_plant-typ"/>
</dbReference>
<keyword evidence="7" id="KW-0597">Phosphoprotein</keyword>
<name>A0AAV7F7M9_ARIFI</name>
<evidence type="ECO:0000256" key="19">
    <source>
        <dbReference type="ARBA" id="ARBA00023180"/>
    </source>
</evidence>
<feature type="domain" description="Protein kinase" evidence="23">
    <location>
        <begin position="678"/>
        <end position="956"/>
    </location>
</feature>
<keyword evidence="14" id="KW-0418">Kinase</keyword>
<evidence type="ECO:0000256" key="16">
    <source>
        <dbReference type="ARBA" id="ARBA00022989"/>
    </source>
</evidence>
<dbReference type="FunFam" id="1.10.510.10:FF:000632">
    <property type="entry name" value="leucine-rich repeat receptor-like protein kinase TDR"/>
    <property type="match status" value="1"/>
</dbReference>
<evidence type="ECO:0000256" key="7">
    <source>
        <dbReference type="ARBA" id="ARBA00022553"/>
    </source>
</evidence>
<evidence type="ECO:0000256" key="17">
    <source>
        <dbReference type="ARBA" id="ARBA00023136"/>
    </source>
</evidence>
<dbReference type="PROSITE" id="PS50011">
    <property type="entry name" value="PROTEIN_KINASE_DOM"/>
    <property type="match status" value="1"/>
</dbReference>
<keyword evidence="8" id="KW-0433">Leucine-rich repeat</keyword>
<dbReference type="PANTHER" id="PTHR48056:SF20">
    <property type="entry name" value="PROTEIN KINASE DOMAIN-CONTAINING PROTEIN"/>
    <property type="match status" value="1"/>
</dbReference>
<dbReference type="Pfam" id="PF00069">
    <property type="entry name" value="Pkinase"/>
    <property type="match status" value="1"/>
</dbReference>
<dbReference type="GO" id="GO:0051707">
    <property type="term" value="P:response to other organism"/>
    <property type="evidence" value="ECO:0007669"/>
    <property type="project" value="UniProtKB-ARBA"/>
</dbReference>
<dbReference type="PANTHER" id="PTHR48056">
    <property type="entry name" value="LRR RECEPTOR-LIKE SERINE/THREONINE-PROTEIN KINASE-RELATED"/>
    <property type="match status" value="1"/>
</dbReference>
<keyword evidence="19" id="KW-0325">Glycoprotein</keyword>
<evidence type="ECO:0000256" key="18">
    <source>
        <dbReference type="ARBA" id="ARBA00023170"/>
    </source>
</evidence>
<gene>
    <name evidence="24" type="ORF">H6P81_001481</name>
</gene>
<proteinExistence type="inferred from homology"/>
<organism evidence="24 25">
    <name type="scientific">Aristolochia fimbriata</name>
    <name type="common">White veined hardy Dutchman's pipe vine</name>
    <dbReference type="NCBI Taxonomy" id="158543"/>
    <lineage>
        <taxon>Eukaryota</taxon>
        <taxon>Viridiplantae</taxon>
        <taxon>Streptophyta</taxon>
        <taxon>Embryophyta</taxon>
        <taxon>Tracheophyta</taxon>
        <taxon>Spermatophyta</taxon>
        <taxon>Magnoliopsida</taxon>
        <taxon>Magnoliidae</taxon>
        <taxon>Piperales</taxon>
        <taxon>Aristolochiaceae</taxon>
        <taxon>Aristolochia</taxon>
    </lineage>
</organism>
<evidence type="ECO:0000256" key="12">
    <source>
        <dbReference type="ARBA" id="ARBA00022737"/>
    </source>
</evidence>
<dbReference type="InterPro" id="IPR008271">
    <property type="entry name" value="Ser/Thr_kinase_AS"/>
</dbReference>
<keyword evidence="4" id="KW-0217">Developmental protein</keyword>
<accession>A0AAV7F7M9</accession>
<dbReference type="Pfam" id="PF00560">
    <property type="entry name" value="LRR_1"/>
    <property type="match status" value="5"/>
</dbReference>
<keyword evidence="6" id="KW-0723">Serine/threonine-protein kinase</keyword>
<keyword evidence="17 21" id="KW-0472">Membrane</keyword>
<dbReference type="GO" id="GO:0009791">
    <property type="term" value="P:post-embryonic development"/>
    <property type="evidence" value="ECO:0007669"/>
    <property type="project" value="UniProtKB-ARBA"/>
</dbReference>
<dbReference type="InterPro" id="IPR055414">
    <property type="entry name" value="LRR_R13L4/SHOC2-like"/>
</dbReference>
<evidence type="ECO:0000313" key="24">
    <source>
        <dbReference type="EMBL" id="KAG9456973.1"/>
    </source>
</evidence>
<evidence type="ECO:0000256" key="22">
    <source>
        <dbReference type="SAM" id="SignalP"/>
    </source>
</evidence>
<evidence type="ECO:0000256" key="10">
    <source>
        <dbReference type="ARBA" id="ARBA00022692"/>
    </source>
</evidence>
<keyword evidence="10 21" id="KW-0812">Transmembrane</keyword>
<keyword evidence="15 20" id="KW-0067">ATP-binding</keyword>
<dbReference type="EMBL" id="JAINDJ010000002">
    <property type="protein sequence ID" value="KAG9456973.1"/>
    <property type="molecule type" value="Genomic_DNA"/>
</dbReference>
<dbReference type="GO" id="GO:0005524">
    <property type="term" value="F:ATP binding"/>
    <property type="evidence" value="ECO:0007669"/>
    <property type="project" value="UniProtKB-UniRule"/>
</dbReference>
<dbReference type="GO" id="GO:0048608">
    <property type="term" value="P:reproductive structure development"/>
    <property type="evidence" value="ECO:0007669"/>
    <property type="project" value="UniProtKB-ARBA"/>
</dbReference>
<evidence type="ECO:0000256" key="15">
    <source>
        <dbReference type="ARBA" id="ARBA00022840"/>
    </source>
</evidence>
<dbReference type="InterPro" id="IPR017441">
    <property type="entry name" value="Protein_kinase_ATP_BS"/>
</dbReference>
<dbReference type="Pfam" id="PF08263">
    <property type="entry name" value="LRRNT_2"/>
    <property type="match status" value="1"/>
</dbReference>
<dbReference type="GO" id="GO:0005886">
    <property type="term" value="C:plasma membrane"/>
    <property type="evidence" value="ECO:0007669"/>
    <property type="project" value="UniProtKB-SubCell"/>
</dbReference>
<dbReference type="InterPro" id="IPR003591">
    <property type="entry name" value="Leu-rich_rpt_typical-subtyp"/>
</dbReference>
<dbReference type="PROSITE" id="PS00108">
    <property type="entry name" value="PROTEIN_KINASE_ST"/>
    <property type="match status" value="1"/>
</dbReference>
<dbReference type="Gene3D" id="3.30.200.20">
    <property type="entry name" value="Phosphorylase Kinase, domain 1"/>
    <property type="match status" value="1"/>
</dbReference>
<dbReference type="FunFam" id="3.80.10.10:FF:000234">
    <property type="entry name" value="Probable inactive receptor kinase RLK902"/>
    <property type="match status" value="1"/>
</dbReference>
<dbReference type="InterPro" id="IPR032675">
    <property type="entry name" value="LRR_dom_sf"/>
</dbReference>
<evidence type="ECO:0000256" key="4">
    <source>
        <dbReference type="ARBA" id="ARBA00022473"/>
    </source>
</evidence>
<keyword evidence="9" id="KW-0808">Transferase</keyword>
<dbReference type="SUPFAM" id="SSF52058">
    <property type="entry name" value="L domain-like"/>
    <property type="match status" value="2"/>
</dbReference>
<comment type="similarity">
    <text evidence="2">Belongs to the protein kinase superfamily. Ser/Thr protein kinase family.</text>
</comment>
<evidence type="ECO:0000256" key="2">
    <source>
        <dbReference type="ARBA" id="ARBA00008684"/>
    </source>
</evidence>
<keyword evidence="25" id="KW-1185">Reference proteome</keyword>
<keyword evidence="11 22" id="KW-0732">Signal</keyword>
<evidence type="ECO:0000256" key="13">
    <source>
        <dbReference type="ARBA" id="ARBA00022741"/>
    </source>
</evidence>